<dbReference type="Gene3D" id="3.40.930.10">
    <property type="entry name" value="Mannitol-specific EII, Chain A"/>
    <property type="match status" value="1"/>
</dbReference>
<evidence type="ECO:0000256" key="1">
    <source>
        <dbReference type="ARBA" id="ARBA00022737"/>
    </source>
</evidence>
<dbReference type="AlphaFoldDB" id="A0AAU7V7W2"/>
<dbReference type="SUPFAM" id="SSF55804">
    <property type="entry name" value="Phoshotransferase/anion transport protein"/>
    <property type="match status" value="1"/>
</dbReference>
<evidence type="ECO:0000259" key="5">
    <source>
        <dbReference type="PROSITE" id="PS51372"/>
    </source>
</evidence>
<dbReference type="RefSeq" id="WP_350258384.1">
    <property type="nucleotide sequence ID" value="NZ_CP138335.1"/>
</dbReference>
<dbReference type="InterPro" id="IPR050661">
    <property type="entry name" value="BglG_antiterminators"/>
</dbReference>
<dbReference type="EMBL" id="CP138335">
    <property type="protein sequence ID" value="XBW08185.1"/>
    <property type="molecule type" value="Genomic_DNA"/>
</dbReference>
<dbReference type="Gene3D" id="1.10.1790.10">
    <property type="entry name" value="PRD domain"/>
    <property type="match status" value="1"/>
</dbReference>
<dbReference type="Pfam" id="PF00359">
    <property type="entry name" value="PTS_EIIA_2"/>
    <property type="match status" value="1"/>
</dbReference>
<dbReference type="Gene3D" id="1.10.10.10">
    <property type="entry name" value="Winged helix-like DNA-binding domain superfamily/Winged helix DNA-binding domain"/>
    <property type="match status" value="1"/>
</dbReference>
<dbReference type="SUPFAM" id="SSF63520">
    <property type="entry name" value="PTS-regulatory domain, PRD"/>
    <property type="match status" value="2"/>
</dbReference>
<dbReference type="InterPro" id="IPR036634">
    <property type="entry name" value="PRD_sf"/>
</dbReference>
<proteinExistence type="predicted"/>
<dbReference type="KEGG" id="sapp:SAC06_01090"/>
<keyword evidence="3" id="KW-0804">Transcription</keyword>
<evidence type="ECO:0000256" key="2">
    <source>
        <dbReference type="ARBA" id="ARBA00023015"/>
    </source>
</evidence>
<keyword evidence="1" id="KW-0677">Repeat</keyword>
<dbReference type="Pfam" id="PF00874">
    <property type="entry name" value="PRD"/>
    <property type="match status" value="1"/>
</dbReference>
<protein>
    <submittedName>
        <fullName evidence="6">PRD domain-containing protein</fullName>
    </submittedName>
</protein>
<dbReference type="PROSITE" id="PS51372">
    <property type="entry name" value="PRD_2"/>
    <property type="match status" value="1"/>
</dbReference>
<evidence type="ECO:0000256" key="3">
    <source>
        <dbReference type="ARBA" id="ARBA00023163"/>
    </source>
</evidence>
<sequence length="611" mass="67471">MGDTKRALVTRLLDVDDWISGPELARVLGVSDRTVRTYARSIPGIESSRYGYRANHKLARAWLASQRDLGPETPLERLYFIVRALLTGDGRVDIFELADALFVAPPTLEADLARARGLLRGHHLRIRRRGDELRVEGSEANQRALLRQLLVDSATATPVLTLEALQRAFPELDVVGVQRILQANLDRSGLRINPIVAAGALLHVLVALNRIQSGHPLPGPGTDHPVARDIAEDLEQLLHLEIPASERTYLAELLESRTGQGEATGDTQQLVQEGLAELSEEYQVELAEPSLIESFTLHVQSLIKRATRGEGAVNPFTAQIKQSHPLVYELGVSFSRRIAARTQIAIDEDESTFISMHLGTYFDQVSLRAEQVEVALLIEGYAALPPRAAARLRAALPPKTTVRIVTRVEEADRADLLVTNLAGLTSVPPTLVIDPMLSERDLERVRQRTLALLEEQRGRRFGDLTDRLLDPDLFYRSPAVSSPTELIALVSKDFVTSGVADPDIEQQILARESFSSTAFASGVAIPHPTQMVAKRSASAVVCFDEPLDWFGQPVSLVLFIAFSRSERGLFGAMFEHLIELLAQPEHVRALVEQGTDFESYRRAILDLTLPS</sequence>
<evidence type="ECO:0000259" key="4">
    <source>
        <dbReference type="PROSITE" id="PS51094"/>
    </source>
</evidence>
<dbReference type="InterPro" id="IPR036388">
    <property type="entry name" value="WH-like_DNA-bd_sf"/>
</dbReference>
<reference evidence="6" key="1">
    <citation type="submission" date="2023-11" db="EMBL/GenBank/DDBJ databases">
        <title>Scrofimicrobium hongkongense sp. nov., isolated from a patient with peritonitis.</title>
        <authorList>
            <person name="Lao H.Y."/>
            <person name="Wong A.Y.P."/>
            <person name="Ng T.L."/>
            <person name="Wong R.Y.L."/>
            <person name="Yau M.C.Y."/>
            <person name="Lam J.Y.W."/>
            <person name="Siu G.K.H."/>
        </authorList>
    </citation>
    <scope>NUCLEOTIDE SEQUENCE</scope>
    <source>
        <strain evidence="6">R131</strain>
    </source>
</reference>
<dbReference type="PANTHER" id="PTHR30185:SF18">
    <property type="entry name" value="TRANSCRIPTIONAL REGULATOR MTLR"/>
    <property type="match status" value="1"/>
</dbReference>
<name>A0AAU7V7W2_9ACTO</name>
<dbReference type="InterPro" id="IPR016152">
    <property type="entry name" value="PTrfase/Anion_transptr"/>
</dbReference>
<keyword evidence="2" id="KW-0805">Transcription regulation</keyword>
<dbReference type="PROSITE" id="PS51094">
    <property type="entry name" value="PTS_EIIA_TYPE_2"/>
    <property type="match status" value="1"/>
</dbReference>
<dbReference type="InterPro" id="IPR011608">
    <property type="entry name" value="PRD"/>
</dbReference>
<dbReference type="InterPro" id="IPR002178">
    <property type="entry name" value="PTS_EIIA_type-2_dom"/>
</dbReference>
<feature type="domain" description="PTS EIIA type-2" evidence="4">
    <location>
        <begin position="467"/>
        <end position="607"/>
    </location>
</feature>
<evidence type="ECO:0000313" key="6">
    <source>
        <dbReference type="EMBL" id="XBW08185.1"/>
    </source>
</evidence>
<dbReference type="GO" id="GO:0006355">
    <property type="term" value="P:regulation of DNA-templated transcription"/>
    <property type="evidence" value="ECO:0007669"/>
    <property type="project" value="InterPro"/>
</dbReference>
<dbReference type="PANTHER" id="PTHR30185">
    <property type="entry name" value="CRYPTIC BETA-GLUCOSIDE BGL OPERON ANTITERMINATOR"/>
    <property type="match status" value="1"/>
</dbReference>
<feature type="domain" description="PRD" evidence="5">
    <location>
        <begin position="262"/>
        <end position="368"/>
    </location>
</feature>
<organism evidence="6">
    <name type="scientific">Scrofimicrobium appendicitidis</name>
    <dbReference type="NCBI Taxonomy" id="3079930"/>
    <lineage>
        <taxon>Bacteria</taxon>
        <taxon>Bacillati</taxon>
        <taxon>Actinomycetota</taxon>
        <taxon>Actinomycetes</taxon>
        <taxon>Actinomycetales</taxon>
        <taxon>Actinomycetaceae</taxon>
        <taxon>Scrofimicrobium</taxon>
    </lineage>
</organism>
<accession>A0AAU7V7W2</accession>
<gene>
    <name evidence="6" type="ORF">SAC06_01090</name>
</gene>